<comment type="caution">
    <text evidence="3">The sequence shown here is derived from an EMBL/GenBank/DDBJ whole genome shotgun (WGS) entry which is preliminary data.</text>
</comment>
<evidence type="ECO:0000313" key="3">
    <source>
        <dbReference type="EMBL" id="RMV43524.1"/>
    </source>
</evidence>
<dbReference type="PANTHER" id="PTHR33516">
    <property type="entry name" value="LEXA REPRESSOR"/>
    <property type="match status" value="1"/>
</dbReference>
<dbReference type="InterPro" id="IPR015927">
    <property type="entry name" value="Peptidase_S24_S26A/B/C"/>
</dbReference>
<feature type="domain" description="HTH cro/C1-type" evidence="2">
    <location>
        <begin position="164"/>
        <end position="204"/>
    </location>
</feature>
<dbReference type="CDD" id="cd06529">
    <property type="entry name" value="S24_LexA-like"/>
    <property type="match status" value="1"/>
</dbReference>
<dbReference type="CDD" id="cd00093">
    <property type="entry name" value="HTH_XRE"/>
    <property type="match status" value="1"/>
</dbReference>
<proteinExistence type="predicted"/>
<dbReference type="PANTHER" id="PTHR33516:SF2">
    <property type="entry name" value="LEXA REPRESSOR-RELATED"/>
    <property type="match status" value="1"/>
</dbReference>
<evidence type="ECO:0000313" key="4">
    <source>
        <dbReference type="Proteomes" id="UP000271631"/>
    </source>
</evidence>
<evidence type="ECO:0000256" key="1">
    <source>
        <dbReference type="SAM" id="MobiDB-lite"/>
    </source>
</evidence>
<dbReference type="InterPro" id="IPR010982">
    <property type="entry name" value="Lambda_DNA-bd_dom_sf"/>
</dbReference>
<dbReference type="Gene3D" id="2.10.109.10">
    <property type="entry name" value="Umud Fragment, subunit A"/>
    <property type="match status" value="1"/>
</dbReference>
<dbReference type="EMBL" id="RBUQ01000023">
    <property type="protein sequence ID" value="RMV43524.1"/>
    <property type="molecule type" value="Genomic_DNA"/>
</dbReference>
<feature type="compositionally biased region" description="Basic residues" evidence="1">
    <location>
        <begin position="76"/>
        <end position="96"/>
    </location>
</feature>
<dbReference type="SUPFAM" id="SSF47413">
    <property type="entry name" value="lambda repressor-like DNA-binding domains"/>
    <property type="match status" value="1"/>
</dbReference>
<dbReference type="PROSITE" id="PS50943">
    <property type="entry name" value="HTH_CROC1"/>
    <property type="match status" value="1"/>
</dbReference>
<gene>
    <name evidence="3" type="ORF">ALP13_103419</name>
</gene>
<protein>
    <submittedName>
        <fullName evidence="3">Putative cI prophage repressor protein</fullName>
    </submittedName>
</protein>
<organism evidence="3 4">
    <name type="scientific">Pseudomonas syringae pv. maculicola</name>
    <dbReference type="NCBI Taxonomy" id="59511"/>
    <lineage>
        <taxon>Bacteria</taxon>
        <taxon>Pseudomonadati</taxon>
        <taxon>Pseudomonadota</taxon>
        <taxon>Gammaproteobacteria</taxon>
        <taxon>Pseudomonadales</taxon>
        <taxon>Pseudomonadaceae</taxon>
        <taxon>Pseudomonas</taxon>
    </lineage>
</organism>
<dbReference type="Proteomes" id="UP000271631">
    <property type="component" value="Unassembled WGS sequence"/>
</dbReference>
<dbReference type="InterPro" id="IPR039418">
    <property type="entry name" value="LexA-like"/>
</dbReference>
<dbReference type="Pfam" id="PF01381">
    <property type="entry name" value="HTH_3"/>
    <property type="match status" value="1"/>
</dbReference>
<feature type="region of interest" description="Disordered" evidence="1">
    <location>
        <begin position="76"/>
        <end position="97"/>
    </location>
</feature>
<evidence type="ECO:0000259" key="2">
    <source>
        <dbReference type="PROSITE" id="PS50943"/>
    </source>
</evidence>
<dbReference type="Gene3D" id="1.10.260.40">
    <property type="entry name" value="lambda repressor-like DNA-binding domains"/>
    <property type="match status" value="1"/>
</dbReference>
<dbReference type="SUPFAM" id="SSF51306">
    <property type="entry name" value="LexA/Signal peptidase"/>
    <property type="match status" value="1"/>
</dbReference>
<dbReference type="AlphaFoldDB" id="A0A3M6CJH7"/>
<dbReference type="InterPro" id="IPR001387">
    <property type="entry name" value="Cro/C1-type_HTH"/>
</dbReference>
<dbReference type="Pfam" id="PF00717">
    <property type="entry name" value="Peptidase_S24"/>
    <property type="match status" value="1"/>
</dbReference>
<dbReference type="InterPro" id="IPR036286">
    <property type="entry name" value="LexA/Signal_pep-like_sf"/>
</dbReference>
<sequence length="362" mass="39916">MVLDESTAHPLYYLPFPPKRIIHVMPLTCSDALRQAARKPQKASPWQQQVLRFARRNVFHLCTRCAASTRRRAICKRRAGSSRKPRPPPERRRRRQSISLAGSCGLRVKYELAVHIMSELKVHASQCRIEPMVQIEDLRAAFAVRLKKALAENHIEPWGAGVRLSKMTGVTPKAASKWLNGEAMPGPAKMRSLSEELNVPLAWLQNGFEDTSINSRSVASAPSNVAMVEHPAVMYRYPVVSTVAAGAWAEAVEPGFSDRYETSDYKAKGRAFWLEVAGDSMTAPSGVSVPEGMLILVDPGVEARPGKLVVAKLPSSNEATFKKLIDDAGQLYLKPLNPGYSMIKCTDDCKIIGVAVRVTGFL</sequence>
<accession>A0A3M6CJH7</accession>
<name>A0A3M6CJH7_PSEYM</name>
<dbReference type="GO" id="GO:0003677">
    <property type="term" value="F:DNA binding"/>
    <property type="evidence" value="ECO:0007669"/>
    <property type="project" value="InterPro"/>
</dbReference>
<dbReference type="InterPro" id="IPR050077">
    <property type="entry name" value="LexA_repressor"/>
</dbReference>
<dbReference type="SMART" id="SM00530">
    <property type="entry name" value="HTH_XRE"/>
    <property type="match status" value="1"/>
</dbReference>
<reference evidence="3 4" key="1">
    <citation type="submission" date="2018-08" db="EMBL/GenBank/DDBJ databases">
        <title>Recombination of ecologically and evolutionarily significant loci maintains genetic cohesion in the Pseudomonas syringae species complex.</title>
        <authorList>
            <person name="Dillon M."/>
            <person name="Thakur S."/>
            <person name="Almeida R.N.D."/>
            <person name="Weir B.S."/>
            <person name="Guttman D.S."/>
        </authorList>
    </citation>
    <scope>NUCLEOTIDE SEQUENCE [LARGE SCALE GENOMIC DNA]</scope>
    <source>
        <strain evidence="3 4">ICMP 11281</strain>
    </source>
</reference>